<sequence>MTMVGTGGVNNLFTPVQNSGSVFTAKPAGAKSTTPAAGPAVEDAVSFSQAALAALKSGAPVATKAPASHAPAVYAPATAVTTAAPPLLKVEGGLETVDFEQIQRMGDLLMSHLDAQRDFSRQRNDALRSAFGLPTDIGQGGGMMLSGAIGDAIDGWMAANGTPRPEKPAELAAWEKARAGDDAGPALPPGTARTSMITLFLPGSEGTGSEQVEIWIDNQAFEKLASLSADEVKSGLMDLMKGGAKAESVNKAIADGPFGQFMTENAAYHPEFSRPKARLAFTDPAGGDHPLLMIQSESRPDYVMKNADKLVDAVMDILRAAYPQAGEG</sequence>
<keyword evidence="2" id="KW-1185">Reference proteome</keyword>
<dbReference type="RefSeq" id="WP_180286190.1">
    <property type="nucleotide sequence ID" value="NZ_JABFDB010000040.1"/>
</dbReference>
<proteinExistence type="predicted"/>
<dbReference type="EMBL" id="JABFDB010000040">
    <property type="protein sequence ID" value="NYZ24414.1"/>
    <property type="molecule type" value="Genomic_DNA"/>
</dbReference>
<comment type="caution">
    <text evidence="1">The sequence shown here is derived from an EMBL/GenBank/DDBJ whole genome shotgun (WGS) entry which is preliminary data.</text>
</comment>
<accession>A0ABX2TJU9</accession>
<gene>
    <name evidence="1" type="ORF">HND93_32320</name>
</gene>
<protein>
    <submittedName>
        <fullName evidence="1">Uncharacterized protein</fullName>
    </submittedName>
</protein>
<organism evidence="1 2">
    <name type="scientific">Azospirillum oleiclasticum</name>
    <dbReference type="NCBI Taxonomy" id="2735135"/>
    <lineage>
        <taxon>Bacteria</taxon>
        <taxon>Pseudomonadati</taxon>
        <taxon>Pseudomonadota</taxon>
        <taxon>Alphaproteobacteria</taxon>
        <taxon>Rhodospirillales</taxon>
        <taxon>Azospirillaceae</taxon>
        <taxon>Azospirillum</taxon>
    </lineage>
</organism>
<reference evidence="1 2" key="1">
    <citation type="submission" date="2020-05" db="EMBL/GenBank/DDBJ databases">
        <title>Azospirillum oleiclasticum sp. nov, a nitrogen-fixing and heavy crude oil-emulsifying bacterium isolated from the crude oil of Yumen Oilfield.</title>
        <authorList>
            <person name="Wu D."/>
            <person name="Cai M."/>
            <person name="Zhang X."/>
        </authorList>
    </citation>
    <scope>NUCLEOTIDE SEQUENCE [LARGE SCALE GENOMIC DNA]</scope>
    <source>
        <strain evidence="1 2">ROY-1-1-2</strain>
    </source>
</reference>
<evidence type="ECO:0000313" key="1">
    <source>
        <dbReference type="EMBL" id="NYZ24414.1"/>
    </source>
</evidence>
<name>A0ABX2TJU9_9PROT</name>
<evidence type="ECO:0000313" key="2">
    <source>
        <dbReference type="Proteomes" id="UP000584642"/>
    </source>
</evidence>
<dbReference type="Proteomes" id="UP000584642">
    <property type="component" value="Unassembled WGS sequence"/>
</dbReference>